<dbReference type="OrthoDB" id="9790442at2"/>
<organism evidence="10 13">
    <name type="scientific">Roseburia faecis</name>
    <dbReference type="NCBI Taxonomy" id="301302"/>
    <lineage>
        <taxon>Bacteria</taxon>
        <taxon>Bacillati</taxon>
        <taxon>Bacillota</taxon>
        <taxon>Clostridia</taxon>
        <taxon>Lachnospirales</taxon>
        <taxon>Lachnospiraceae</taxon>
        <taxon>Roseburia</taxon>
    </lineage>
</organism>
<evidence type="ECO:0000313" key="12">
    <source>
        <dbReference type="EMBL" id="MTR82401.1"/>
    </source>
</evidence>
<feature type="domain" description="Response regulatory" evidence="8">
    <location>
        <begin position="3"/>
        <end position="115"/>
    </location>
</feature>
<protein>
    <recommendedName>
        <fullName evidence="1">Stage 0 sporulation protein A homolog</fullName>
    </recommendedName>
</protein>
<dbReference type="InterPro" id="IPR036388">
    <property type="entry name" value="WH-like_DNA-bd_sf"/>
</dbReference>
<dbReference type="EMBL" id="CVRR01000037">
    <property type="protein sequence ID" value="CRL41101.1"/>
    <property type="molecule type" value="Genomic_DNA"/>
</dbReference>
<dbReference type="PANTHER" id="PTHR48111">
    <property type="entry name" value="REGULATOR OF RPOS"/>
    <property type="match status" value="1"/>
</dbReference>
<comment type="function">
    <text evidence="5">May play the central regulatory role in sporulation. It may be an element of the effector pathway responsible for the activation of sporulation genes in response to nutritional stress. Spo0A may act in concert with spo0H (a sigma factor) to control the expression of some genes that are critical to the sporulation process.</text>
</comment>
<dbReference type="Gene3D" id="6.10.250.690">
    <property type="match status" value="1"/>
</dbReference>
<dbReference type="STRING" id="301302.ERS852420_01623"/>
<dbReference type="InterPro" id="IPR001867">
    <property type="entry name" value="OmpR/PhoB-type_DNA-bd"/>
</dbReference>
<dbReference type="GO" id="GO:0000976">
    <property type="term" value="F:transcription cis-regulatory region binding"/>
    <property type="evidence" value="ECO:0007669"/>
    <property type="project" value="TreeGrafter"/>
</dbReference>
<accession>A0A0M6WTW9</accession>
<dbReference type="GO" id="GO:0006355">
    <property type="term" value="P:regulation of DNA-templated transcription"/>
    <property type="evidence" value="ECO:0007669"/>
    <property type="project" value="InterPro"/>
</dbReference>
<evidence type="ECO:0000313" key="15">
    <source>
        <dbReference type="Proteomes" id="UP000446657"/>
    </source>
</evidence>
<dbReference type="PROSITE" id="PS50110">
    <property type="entry name" value="RESPONSE_REGULATORY"/>
    <property type="match status" value="1"/>
</dbReference>
<evidence type="ECO:0000256" key="3">
    <source>
        <dbReference type="ARBA" id="ARBA00023125"/>
    </source>
</evidence>
<dbReference type="AlphaFoldDB" id="A0A0M6WTW9"/>
<keyword evidence="4" id="KW-0804">Transcription</keyword>
<dbReference type="PROSITE" id="PS51755">
    <property type="entry name" value="OMPR_PHOB"/>
    <property type="match status" value="1"/>
</dbReference>
<dbReference type="InterPro" id="IPR011006">
    <property type="entry name" value="CheY-like_superfamily"/>
</dbReference>
<evidence type="ECO:0000256" key="6">
    <source>
        <dbReference type="PROSITE-ProRule" id="PRU00169"/>
    </source>
</evidence>
<evidence type="ECO:0000256" key="7">
    <source>
        <dbReference type="PROSITE-ProRule" id="PRU01091"/>
    </source>
</evidence>
<keyword evidence="3 7" id="KW-0238">DNA-binding</keyword>
<dbReference type="Pfam" id="PF00072">
    <property type="entry name" value="Response_reg"/>
    <property type="match status" value="1"/>
</dbReference>
<dbReference type="Proteomes" id="UP000095495">
    <property type="component" value="Unassembled WGS sequence"/>
</dbReference>
<keyword evidence="6" id="KW-0597">Phosphoprotein</keyword>
<dbReference type="SMART" id="SM00448">
    <property type="entry name" value="REC"/>
    <property type="match status" value="1"/>
</dbReference>
<dbReference type="EMBL" id="WNAL01000025">
    <property type="protein sequence ID" value="MTR82401.1"/>
    <property type="molecule type" value="Genomic_DNA"/>
</dbReference>
<dbReference type="PANTHER" id="PTHR48111:SF2">
    <property type="entry name" value="RESPONSE REGULATOR SAER"/>
    <property type="match status" value="1"/>
</dbReference>
<dbReference type="GO" id="GO:0005829">
    <property type="term" value="C:cytosol"/>
    <property type="evidence" value="ECO:0007669"/>
    <property type="project" value="TreeGrafter"/>
</dbReference>
<evidence type="ECO:0000256" key="5">
    <source>
        <dbReference type="ARBA" id="ARBA00024867"/>
    </source>
</evidence>
<proteinExistence type="predicted"/>
<dbReference type="GO" id="GO:0032993">
    <property type="term" value="C:protein-DNA complex"/>
    <property type="evidence" value="ECO:0007669"/>
    <property type="project" value="TreeGrafter"/>
</dbReference>
<evidence type="ECO:0000313" key="11">
    <source>
        <dbReference type="EMBL" id="CUM93494.1"/>
    </source>
</evidence>
<evidence type="ECO:0000256" key="1">
    <source>
        <dbReference type="ARBA" id="ARBA00018672"/>
    </source>
</evidence>
<dbReference type="InterPro" id="IPR001789">
    <property type="entry name" value="Sig_transdc_resp-reg_receiver"/>
</dbReference>
<dbReference type="InterPro" id="IPR039420">
    <property type="entry name" value="WalR-like"/>
</dbReference>
<name>A0A0M6WTW9_9FIRM</name>
<evidence type="ECO:0000259" key="9">
    <source>
        <dbReference type="PROSITE" id="PS51755"/>
    </source>
</evidence>
<dbReference type="RefSeq" id="WP_055068391.1">
    <property type="nucleotide sequence ID" value="NZ_CP173697.1"/>
</dbReference>
<dbReference type="EMBL" id="CYXV01000006">
    <property type="protein sequence ID" value="CUM93494.1"/>
    <property type="molecule type" value="Genomic_DNA"/>
</dbReference>
<dbReference type="Proteomes" id="UP000446657">
    <property type="component" value="Unassembled WGS sequence"/>
</dbReference>
<evidence type="ECO:0000313" key="13">
    <source>
        <dbReference type="Proteomes" id="UP000049979"/>
    </source>
</evidence>
<evidence type="ECO:0000256" key="2">
    <source>
        <dbReference type="ARBA" id="ARBA00023015"/>
    </source>
</evidence>
<dbReference type="Pfam" id="PF00486">
    <property type="entry name" value="Trans_reg_C"/>
    <property type="match status" value="1"/>
</dbReference>
<dbReference type="SMART" id="SM00862">
    <property type="entry name" value="Trans_reg_C"/>
    <property type="match status" value="1"/>
</dbReference>
<dbReference type="CDD" id="cd17574">
    <property type="entry name" value="REC_OmpR"/>
    <property type="match status" value="1"/>
</dbReference>
<gene>
    <name evidence="11" type="primary">arlR_2</name>
    <name evidence="11" type="ORF">ERS852420_01623</name>
    <name evidence="12" type="ORF">GMD30_12055</name>
    <name evidence="10" type="ORF">M72_11691</name>
</gene>
<dbReference type="GO" id="GO:0000156">
    <property type="term" value="F:phosphorelay response regulator activity"/>
    <property type="evidence" value="ECO:0007669"/>
    <property type="project" value="TreeGrafter"/>
</dbReference>
<sequence>MTEILAIDDDREILAVIKKALLREGYQVTALEDPLQLEEDKLGRYQLILLDVMMPGIDGFDLCRRIREKVDCPILFLTAKTEEKDVMTGLGAGGDDYITKPFGIGELRARVAAHIRRENREKTHTICIGEVRFSMQERKIYVQEHELVFTKAEYTICEFLALNHGQVFSKERILEHVFGFDGDSNSSAITEHVKNIRAKFQKFGINPIETVWGIGYRWK</sequence>
<reference evidence="13" key="1">
    <citation type="submission" date="2015-05" db="EMBL/GenBank/DDBJ databases">
        <authorList>
            <consortium name="Pathogen Informatics"/>
        </authorList>
    </citation>
    <scope>NUCLEOTIDE SEQUENCE [LARGE SCALE GENOMIC DNA]</scope>
    <source>
        <strain evidence="11 14">2789STDY5608863</strain>
        <strain evidence="13">M72</strain>
    </source>
</reference>
<feature type="DNA-binding region" description="OmpR/PhoB-type" evidence="7">
    <location>
        <begin position="123"/>
        <end position="219"/>
    </location>
</feature>
<dbReference type="SUPFAM" id="SSF52172">
    <property type="entry name" value="CheY-like"/>
    <property type="match status" value="1"/>
</dbReference>
<evidence type="ECO:0000256" key="4">
    <source>
        <dbReference type="ARBA" id="ARBA00023163"/>
    </source>
</evidence>
<evidence type="ECO:0000313" key="10">
    <source>
        <dbReference type="EMBL" id="CRL41101.1"/>
    </source>
</evidence>
<keyword evidence="13" id="KW-1185">Reference proteome</keyword>
<dbReference type="CDD" id="cd00383">
    <property type="entry name" value="trans_reg_C"/>
    <property type="match status" value="1"/>
</dbReference>
<feature type="modified residue" description="4-aspartylphosphate" evidence="6">
    <location>
        <position position="51"/>
    </location>
</feature>
<keyword evidence="2" id="KW-0805">Transcription regulation</keyword>
<feature type="domain" description="OmpR/PhoB-type" evidence="9">
    <location>
        <begin position="123"/>
        <end position="219"/>
    </location>
</feature>
<reference evidence="12 15" key="3">
    <citation type="journal article" date="2019" name="Nat. Med.">
        <title>A library of human gut bacterial isolates paired with longitudinal multiomics data enables mechanistic microbiome research.</title>
        <authorList>
            <person name="Poyet M."/>
            <person name="Groussin M."/>
            <person name="Gibbons S.M."/>
            <person name="Avila-Pacheco J."/>
            <person name="Jiang X."/>
            <person name="Kearney S.M."/>
            <person name="Perrotta A.R."/>
            <person name="Berdy B."/>
            <person name="Zhao S."/>
            <person name="Lieberman T.D."/>
            <person name="Swanson P.K."/>
            <person name="Smith M."/>
            <person name="Roesemann S."/>
            <person name="Alexander J.E."/>
            <person name="Rich S.A."/>
            <person name="Livny J."/>
            <person name="Vlamakis H."/>
            <person name="Clish C."/>
            <person name="Bullock K."/>
            <person name="Deik A."/>
            <person name="Scott J."/>
            <person name="Pierce K.A."/>
            <person name="Xavier R.J."/>
            <person name="Alm E.J."/>
        </authorList>
    </citation>
    <scope>NUCLEOTIDE SEQUENCE [LARGE SCALE GENOMIC DNA]</scope>
    <source>
        <strain evidence="12 15">BIOML-A1</strain>
    </source>
</reference>
<reference evidence="10" key="2">
    <citation type="submission" date="2015-05" db="EMBL/GenBank/DDBJ databases">
        <authorList>
            <person name="Wang D.B."/>
            <person name="Wang M."/>
        </authorList>
    </citation>
    <scope>NUCLEOTIDE SEQUENCE [LARGE SCALE GENOMIC DNA]</scope>
    <source>
        <strain evidence="10">M72</strain>
    </source>
</reference>
<dbReference type="Gene3D" id="1.10.10.10">
    <property type="entry name" value="Winged helix-like DNA-binding domain superfamily/Winged helix DNA-binding domain"/>
    <property type="match status" value="1"/>
</dbReference>
<evidence type="ECO:0000313" key="14">
    <source>
        <dbReference type="Proteomes" id="UP000095495"/>
    </source>
</evidence>
<dbReference type="Gene3D" id="3.40.50.2300">
    <property type="match status" value="1"/>
</dbReference>
<evidence type="ECO:0000259" key="8">
    <source>
        <dbReference type="PROSITE" id="PS50110"/>
    </source>
</evidence>
<dbReference type="GeneID" id="99746313"/>
<dbReference type="Proteomes" id="UP000049979">
    <property type="component" value="Unassembled WGS sequence"/>
</dbReference>